<dbReference type="InterPro" id="IPR035906">
    <property type="entry name" value="MetI-like_sf"/>
</dbReference>
<evidence type="ECO:0000256" key="2">
    <source>
        <dbReference type="ARBA" id="ARBA00007069"/>
    </source>
</evidence>
<dbReference type="eggNOG" id="COG1177">
    <property type="taxonomic scope" value="Bacteria"/>
</dbReference>
<dbReference type="Pfam" id="PF00528">
    <property type="entry name" value="BPD_transp_1"/>
    <property type="match status" value="1"/>
</dbReference>
<evidence type="ECO:0000259" key="9">
    <source>
        <dbReference type="PROSITE" id="PS50928"/>
    </source>
</evidence>
<dbReference type="Gene3D" id="1.10.3720.10">
    <property type="entry name" value="MetI-like"/>
    <property type="match status" value="1"/>
</dbReference>
<feature type="domain" description="ABC transmembrane type-1" evidence="9">
    <location>
        <begin position="60"/>
        <end position="248"/>
    </location>
</feature>
<evidence type="ECO:0000256" key="1">
    <source>
        <dbReference type="ARBA" id="ARBA00004651"/>
    </source>
</evidence>
<dbReference type="GO" id="GO:0055085">
    <property type="term" value="P:transmembrane transport"/>
    <property type="evidence" value="ECO:0007669"/>
    <property type="project" value="InterPro"/>
</dbReference>
<evidence type="ECO:0000256" key="6">
    <source>
        <dbReference type="ARBA" id="ARBA00022989"/>
    </source>
</evidence>
<keyword evidence="3 8" id="KW-0813">Transport</keyword>
<dbReference type="AlphaFoldDB" id="A5IMJ5"/>
<keyword evidence="10" id="KW-0808">Transferase</keyword>
<keyword evidence="6 8" id="KW-1133">Transmembrane helix</keyword>
<evidence type="ECO:0000256" key="8">
    <source>
        <dbReference type="RuleBase" id="RU363032"/>
    </source>
</evidence>
<keyword evidence="7 8" id="KW-0472">Membrane</keyword>
<dbReference type="RefSeq" id="WP_011943875.1">
    <property type="nucleotide sequence ID" value="NC_009486.1"/>
</dbReference>
<dbReference type="PROSITE" id="PS50928">
    <property type="entry name" value="ABC_TM1"/>
    <property type="match status" value="1"/>
</dbReference>
<dbReference type="STRING" id="390874.Tpet_1405"/>
<dbReference type="Proteomes" id="UP000006558">
    <property type="component" value="Chromosome"/>
</dbReference>
<feature type="transmembrane region" description="Helical" evidence="8">
    <location>
        <begin position="128"/>
        <end position="147"/>
    </location>
</feature>
<sequence>MKPGRFIKTIVILTMVFFYLPLFIVVLMSFNSAKSPVWSGFTLKWYLELFTREYSVWHAFRNSLIVAIVSSTVSTAIGTLTAIELFWRKSRLENSIWFLTYLPFVVPDVIIGISLLLLFSMFKVQLGLFTITLAHITFSIPYTMMIVHSRLQDFDRSIIEAAYDLGSTDFQVFYRVIIPNLVPGIVAAFLLAFTLSIDDFVITFFVAGPGSTTLPIQIYSMIRFGISPTVNAISTFMIAGTILIGFVLRKFVRYIF</sequence>
<dbReference type="PANTHER" id="PTHR43848">
    <property type="entry name" value="PUTRESCINE TRANSPORT SYSTEM PERMEASE PROTEIN POTI"/>
    <property type="match status" value="1"/>
</dbReference>
<reference evidence="10 11" key="2">
    <citation type="journal article" date="2009" name="Proc. Natl. Acad. Sci. U.S.A.">
        <title>On the chimeric nature, thermophilic origin, and phylogenetic placement of the Thermotogales.</title>
        <authorList>
            <person name="Zhaxybayeva O."/>
            <person name="Swithers K.S."/>
            <person name="Lapierre P."/>
            <person name="Fournier G.P."/>
            <person name="Bickhart D.M."/>
            <person name="DeBoy R.T."/>
            <person name="Nelson K.E."/>
            <person name="Nesbo C.L."/>
            <person name="Doolittle W.F."/>
            <person name="Gogarten J.P."/>
            <person name="Noll K.M."/>
        </authorList>
    </citation>
    <scope>NUCLEOTIDE SEQUENCE [LARGE SCALE GENOMIC DNA]</scope>
    <source>
        <strain evidence="11">ATCC BAA-488 / DSM 13995 / JCM 10881 / RKU-1</strain>
    </source>
</reference>
<feature type="transmembrane region" description="Helical" evidence="8">
    <location>
        <begin position="181"/>
        <end position="206"/>
    </location>
</feature>
<feature type="transmembrane region" description="Helical" evidence="8">
    <location>
        <begin position="99"/>
        <end position="122"/>
    </location>
</feature>
<dbReference type="SUPFAM" id="SSF161098">
    <property type="entry name" value="MetI-like"/>
    <property type="match status" value="1"/>
</dbReference>
<dbReference type="KEGG" id="tpt:Tpet_1405"/>
<evidence type="ECO:0000256" key="4">
    <source>
        <dbReference type="ARBA" id="ARBA00022475"/>
    </source>
</evidence>
<evidence type="ECO:0000256" key="7">
    <source>
        <dbReference type="ARBA" id="ARBA00023136"/>
    </source>
</evidence>
<comment type="similarity">
    <text evidence="2">Belongs to the binding-protein-dependent transport system permease family. CysTW subfamily.</text>
</comment>
<dbReference type="CDD" id="cd06261">
    <property type="entry name" value="TM_PBP2"/>
    <property type="match status" value="1"/>
</dbReference>
<evidence type="ECO:0000256" key="5">
    <source>
        <dbReference type="ARBA" id="ARBA00022692"/>
    </source>
</evidence>
<accession>A5IMJ5</accession>
<dbReference type="EC" id="2.1.3.3" evidence="10"/>
<dbReference type="GO" id="GO:0004585">
    <property type="term" value="F:ornithine carbamoyltransferase activity"/>
    <property type="evidence" value="ECO:0007669"/>
    <property type="project" value="UniProtKB-EC"/>
</dbReference>
<feature type="transmembrane region" description="Helical" evidence="8">
    <location>
        <begin position="12"/>
        <end position="30"/>
    </location>
</feature>
<dbReference type="InterPro" id="IPR051789">
    <property type="entry name" value="Bact_Polyamine_Transport"/>
</dbReference>
<comment type="subcellular location">
    <subcellularLocation>
        <location evidence="1 8">Cell membrane</location>
        <topology evidence="1 8">Multi-pass membrane protein</topology>
    </subcellularLocation>
</comment>
<dbReference type="EMBL" id="CP000702">
    <property type="protein sequence ID" value="ABQ47418.1"/>
    <property type="molecule type" value="Genomic_DNA"/>
</dbReference>
<keyword evidence="4" id="KW-1003">Cell membrane</keyword>
<dbReference type="GO" id="GO:0005886">
    <property type="term" value="C:plasma membrane"/>
    <property type="evidence" value="ECO:0007669"/>
    <property type="project" value="UniProtKB-SubCell"/>
</dbReference>
<dbReference type="InterPro" id="IPR000515">
    <property type="entry name" value="MetI-like"/>
</dbReference>
<gene>
    <name evidence="10" type="ordered locus">Tpet_1405</name>
</gene>
<evidence type="ECO:0000313" key="11">
    <source>
        <dbReference type="Proteomes" id="UP000006558"/>
    </source>
</evidence>
<feature type="transmembrane region" description="Helical" evidence="8">
    <location>
        <begin position="64"/>
        <end position="87"/>
    </location>
</feature>
<protein>
    <submittedName>
        <fullName evidence="10">Ornithine carbamoyltransferase</fullName>
        <ecNumber evidence="10">2.1.3.3</ecNumber>
    </submittedName>
</protein>
<proteinExistence type="inferred from homology"/>
<dbReference type="PANTHER" id="PTHR43848:SF2">
    <property type="entry name" value="PUTRESCINE TRANSPORT SYSTEM PERMEASE PROTEIN POTI"/>
    <property type="match status" value="1"/>
</dbReference>
<evidence type="ECO:0000313" key="10">
    <source>
        <dbReference type="EMBL" id="ABQ47418.1"/>
    </source>
</evidence>
<feature type="transmembrane region" description="Helical" evidence="8">
    <location>
        <begin position="226"/>
        <end position="248"/>
    </location>
</feature>
<organism evidence="10 11">
    <name type="scientific">Thermotoga petrophila (strain ATCC BAA-488 / DSM 13995 / JCM 10881 / RKU-1)</name>
    <dbReference type="NCBI Taxonomy" id="390874"/>
    <lineage>
        <taxon>Bacteria</taxon>
        <taxon>Thermotogati</taxon>
        <taxon>Thermotogota</taxon>
        <taxon>Thermotogae</taxon>
        <taxon>Thermotogales</taxon>
        <taxon>Thermotogaceae</taxon>
        <taxon>Thermotoga</taxon>
    </lineage>
</organism>
<reference evidence="11" key="1">
    <citation type="submission" date="2007-05" db="EMBL/GenBank/DDBJ databases">
        <title>Complete sequence of Thermotoga petrophila RKU-1.</title>
        <authorList>
            <consortium name="US DOE Joint Genome Institute"/>
            <person name="Copeland A."/>
            <person name="Lucas S."/>
            <person name="Lapidus A."/>
            <person name="Barry K."/>
            <person name="Glavina del Rio T."/>
            <person name="Dalin E."/>
            <person name="Tice H."/>
            <person name="Pitluck S."/>
            <person name="Sims D."/>
            <person name="Brettin T."/>
            <person name="Bruce D."/>
            <person name="Detter J.C."/>
            <person name="Han C."/>
            <person name="Tapia R."/>
            <person name="Schmutz J."/>
            <person name="Larimer F."/>
            <person name="Land M."/>
            <person name="Hauser L."/>
            <person name="Kyrpides N."/>
            <person name="Mikhailova N."/>
            <person name="Nelson K."/>
            <person name="Gogarten J.P."/>
            <person name="Noll K."/>
            <person name="Richardson P."/>
        </authorList>
    </citation>
    <scope>NUCLEOTIDE SEQUENCE [LARGE SCALE GENOMIC DNA]</scope>
    <source>
        <strain evidence="11">ATCC BAA-488 / DSM 13995 / JCM 10881 / RKU-1</strain>
    </source>
</reference>
<name>A5IMJ5_THEP1</name>
<dbReference type="HOGENOM" id="CLU_016047_3_0_0"/>
<evidence type="ECO:0000256" key="3">
    <source>
        <dbReference type="ARBA" id="ARBA00022448"/>
    </source>
</evidence>
<keyword evidence="5 8" id="KW-0812">Transmembrane</keyword>